<sequence>MIDPLKLSSQLAGAGLEAQSLRLRIVAENIANAQSTASEAGGDPYSRKTITFRTEIDRLTGAASVSTREIGKDNAPFRIEHDPGNPAADKDGNVKLPNVNVLVEMADMREANRSYEANLQMIKQTRAMVASIIDLLRS</sequence>
<evidence type="ECO:0000256" key="1">
    <source>
        <dbReference type="ARBA" id="ARBA00004117"/>
    </source>
</evidence>
<evidence type="ECO:0000256" key="4">
    <source>
        <dbReference type="ARBA" id="ARBA00023143"/>
    </source>
</evidence>
<organism evidence="9 10">
    <name type="scientific">Methylobacterium oryzihabitans</name>
    <dbReference type="NCBI Taxonomy" id="2499852"/>
    <lineage>
        <taxon>Bacteria</taxon>
        <taxon>Pseudomonadati</taxon>
        <taxon>Pseudomonadota</taxon>
        <taxon>Alphaproteobacteria</taxon>
        <taxon>Hyphomicrobiales</taxon>
        <taxon>Methylobacteriaceae</taxon>
        <taxon>Methylobacterium</taxon>
    </lineage>
</organism>
<dbReference type="Pfam" id="PF06429">
    <property type="entry name" value="Flg_bbr_C"/>
    <property type="match status" value="1"/>
</dbReference>
<keyword evidence="9" id="KW-0282">Flagellum</keyword>
<evidence type="ECO:0000256" key="5">
    <source>
        <dbReference type="ARBA" id="ARBA00025933"/>
    </source>
</evidence>
<dbReference type="Proteomes" id="UP000286997">
    <property type="component" value="Unassembled WGS sequence"/>
</dbReference>
<reference evidence="9 10" key="1">
    <citation type="submission" date="2019-01" db="EMBL/GenBank/DDBJ databases">
        <authorList>
            <person name="Chen W.-M."/>
        </authorList>
    </citation>
    <scope>NUCLEOTIDE SEQUENCE [LARGE SCALE GENOMIC DNA]</scope>
    <source>
        <strain evidence="9 10">TER-1</strain>
    </source>
</reference>
<feature type="region of interest" description="Disordered" evidence="7">
    <location>
        <begin position="73"/>
        <end position="93"/>
    </location>
</feature>
<proteinExistence type="inferred from homology"/>
<feature type="compositionally biased region" description="Basic and acidic residues" evidence="7">
    <location>
        <begin position="78"/>
        <end position="93"/>
    </location>
</feature>
<comment type="subunit">
    <text evidence="5 6">The basal body constitutes a major portion of the flagellar organelle and consists of four rings (L,P,S, and M) mounted on a central rod. The rod consists of about 26 subunits of FlgG in the distal portion, and FlgB, FlgC and FlgF are thought to build up the proximal portion of the rod with about 6 subunits each.</text>
</comment>
<keyword evidence="9" id="KW-0966">Cell projection</keyword>
<keyword evidence="4 6" id="KW-0975">Bacterial flagellum</keyword>
<gene>
    <name evidence="9" type="primary">flgC</name>
    <name evidence="9" type="ORF">EOE48_06565</name>
</gene>
<accession>A0A3S2VB55</accession>
<dbReference type="OrthoDB" id="9813951at2"/>
<dbReference type="GO" id="GO:0071978">
    <property type="term" value="P:bacterial-type flagellum-dependent swarming motility"/>
    <property type="evidence" value="ECO:0007669"/>
    <property type="project" value="TreeGrafter"/>
</dbReference>
<evidence type="ECO:0000313" key="10">
    <source>
        <dbReference type="Proteomes" id="UP000286997"/>
    </source>
</evidence>
<dbReference type="AlphaFoldDB" id="A0A3S2VB55"/>
<evidence type="ECO:0000259" key="8">
    <source>
        <dbReference type="Pfam" id="PF06429"/>
    </source>
</evidence>
<evidence type="ECO:0000256" key="2">
    <source>
        <dbReference type="ARBA" id="ARBA00009677"/>
    </source>
</evidence>
<feature type="domain" description="Flagellar basal-body/hook protein C-terminal" evidence="8">
    <location>
        <begin position="92"/>
        <end position="135"/>
    </location>
</feature>
<keyword evidence="10" id="KW-1185">Reference proteome</keyword>
<protein>
    <recommendedName>
        <fullName evidence="3 6">Flagellar basal-body rod protein FlgC</fullName>
    </recommendedName>
</protein>
<dbReference type="InterPro" id="IPR006299">
    <property type="entry name" value="FlgC"/>
</dbReference>
<dbReference type="EMBL" id="SACP01000004">
    <property type="protein sequence ID" value="RVU20263.1"/>
    <property type="molecule type" value="Genomic_DNA"/>
</dbReference>
<comment type="caution">
    <text evidence="9">The sequence shown here is derived from an EMBL/GenBank/DDBJ whole genome shotgun (WGS) entry which is preliminary data.</text>
</comment>
<comment type="subcellular location">
    <subcellularLocation>
        <location evidence="1 6">Bacterial flagellum basal body</location>
    </subcellularLocation>
</comment>
<dbReference type="PANTHER" id="PTHR30435">
    <property type="entry name" value="FLAGELLAR PROTEIN"/>
    <property type="match status" value="1"/>
</dbReference>
<dbReference type="InterPro" id="IPR010930">
    <property type="entry name" value="Flg_bb/hook_C_dom"/>
</dbReference>
<dbReference type="NCBIfam" id="TIGR01395">
    <property type="entry name" value="FlgC"/>
    <property type="match status" value="1"/>
</dbReference>
<comment type="similarity">
    <text evidence="2">Belongs to the flagella basal body rod proteins family.</text>
</comment>
<evidence type="ECO:0000256" key="6">
    <source>
        <dbReference type="RuleBase" id="RU362062"/>
    </source>
</evidence>
<dbReference type="PANTHER" id="PTHR30435:SF2">
    <property type="entry name" value="FLAGELLAR BASAL-BODY ROD PROTEIN FLGC"/>
    <property type="match status" value="1"/>
</dbReference>
<evidence type="ECO:0000313" key="9">
    <source>
        <dbReference type="EMBL" id="RVU20263.1"/>
    </source>
</evidence>
<keyword evidence="9" id="KW-0969">Cilium</keyword>
<dbReference type="GO" id="GO:0030694">
    <property type="term" value="C:bacterial-type flagellum basal body, rod"/>
    <property type="evidence" value="ECO:0007669"/>
    <property type="project" value="UniProtKB-UniRule"/>
</dbReference>
<evidence type="ECO:0000256" key="7">
    <source>
        <dbReference type="SAM" id="MobiDB-lite"/>
    </source>
</evidence>
<name>A0A3S2VB55_9HYPH</name>
<dbReference type="RefSeq" id="WP_127727981.1">
    <property type="nucleotide sequence ID" value="NZ_SACP01000004.1"/>
</dbReference>
<evidence type="ECO:0000256" key="3">
    <source>
        <dbReference type="ARBA" id="ARBA00017941"/>
    </source>
</evidence>